<protein>
    <submittedName>
        <fullName evidence="2">Uncharacterized protein</fullName>
    </submittedName>
</protein>
<dbReference type="EMBL" id="LIAE01004646">
    <property type="protein sequence ID" value="PAV93711.1"/>
    <property type="molecule type" value="Genomic_DNA"/>
</dbReference>
<accession>A0A2A2M5C7</accession>
<proteinExistence type="predicted"/>
<gene>
    <name evidence="2" type="ORF">WR25_03167</name>
</gene>
<organism evidence="2 3">
    <name type="scientific">Diploscapter pachys</name>
    <dbReference type="NCBI Taxonomy" id="2018661"/>
    <lineage>
        <taxon>Eukaryota</taxon>
        <taxon>Metazoa</taxon>
        <taxon>Ecdysozoa</taxon>
        <taxon>Nematoda</taxon>
        <taxon>Chromadorea</taxon>
        <taxon>Rhabditida</taxon>
        <taxon>Rhabditina</taxon>
        <taxon>Rhabditomorpha</taxon>
        <taxon>Rhabditoidea</taxon>
        <taxon>Rhabditidae</taxon>
        <taxon>Diploscapter</taxon>
    </lineage>
</organism>
<name>A0A2A2M5C7_9BILA</name>
<keyword evidence="3" id="KW-1185">Reference proteome</keyword>
<dbReference type="AlphaFoldDB" id="A0A2A2M5C7"/>
<evidence type="ECO:0000256" key="1">
    <source>
        <dbReference type="SAM" id="MobiDB-lite"/>
    </source>
</evidence>
<feature type="compositionally biased region" description="Basic and acidic residues" evidence="1">
    <location>
        <begin position="1"/>
        <end position="15"/>
    </location>
</feature>
<sequence>MDRDRADAEAARGADDAAGDLAAVGDEQRFDHGALRGKCCWKWTKWRVRRVPDTGGCGGEKRTGVCEAGARSAAMRYRHTTGGSV</sequence>
<reference evidence="2 3" key="1">
    <citation type="journal article" date="2017" name="Curr. Biol.">
        <title>Genome architecture and evolution of a unichromosomal asexual nematode.</title>
        <authorList>
            <person name="Fradin H."/>
            <person name="Zegar C."/>
            <person name="Gutwein M."/>
            <person name="Lucas J."/>
            <person name="Kovtun M."/>
            <person name="Corcoran D."/>
            <person name="Baugh L.R."/>
            <person name="Kiontke K."/>
            <person name="Gunsalus K."/>
            <person name="Fitch D.H."/>
            <person name="Piano F."/>
        </authorList>
    </citation>
    <scope>NUCLEOTIDE SEQUENCE [LARGE SCALE GENOMIC DNA]</scope>
    <source>
        <strain evidence="2">PF1309</strain>
    </source>
</reference>
<evidence type="ECO:0000313" key="3">
    <source>
        <dbReference type="Proteomes" id="UP000218231"/>
    </source>
</evidence>
<dbReference type="Proteomes" id="UP000218231">
    <property type="component" value="Unassembled WGS sequence"/>
</dbReference>
<feature type="region of interest" description="Disordered" evidence="1">
    <location>
        <begin position="1"/>
        <end position="20"/>
    </location>
</feature>
<evidence type="ECO:0000313" key="2">
    <source>
        <dbReference type="EMBL" id="PAV93711.1"/>
    </source>
</evidence>
<comment type="caution">
    <text evidence="2">The sequence shown here is derived from an EMBL/GenBank/DDBJ whole genome shotgun (WGS) entry which is preliminary data.</text>
</comment>